<dbReference type="EMBL" id="GBRH01185192">
    <property type="protein sequence ID" value="JAE12704.1"/>
    <property type="molecule type" value="Transcribed_RNA"/>
</dbReference>
<protein>
    <submittedName>
        <fullName evidence="1">Uncharacterized protein</fullName>
    </submittedName>
</protein>
<evidence type="ECO:0000313" key="1">
    <source>
        <dbReference type="EMBL" id="JAE12704.1"/>
    </source>
</evidence>
<reference evidence="1" key="2">
    <citation type="journal article" date="2015" name="Data Brief">
        <title>Shoot transcriptome of the giant reed, Arundo donax.</title>
        <authorList>
            <person name="Barrero R.A."/>
            <person name="Guerrero F.D."/>
            <person name="Moolhuijzen P."/>
            <person name="Goolsby J.A."/>
            <person name="Tidwell J."/>
            <person name="Bellgard S.E."/>
            <person name="Bellgard M.I."/>
        </authorList>
    </citation>
    <scope>NUCLEOTIDE SEQUENCE</scope>
    <source>
        <tissue evidence="1">Shoot tissue taken approximately 20 cm above the soil surface</tissue>
    </source>
</reference>
<organism evidence="1">
    <name type="scientific">Arundo donax</name>
    <name type="common">Giant reed</name>
    <name type="synonym">Donax arundinaceus</name>
    <dbReference type="NCBI Taxonomy" id="35708"/>
    <lineage>
        <taxon>Eukaryota</taxon>
        <taxon>Viridiplantae</taxon>
        <taxon>Streptophyta</taxon>
        <taxon>Embryophyta</taxon>
        <taxon>Tracheophyta</taxon>
        <taxon>Spermatophyta</taxon>
        <taxon>Magnoliopsida</taxon>
        <taxon>Liliopsida</taxon>
        <taxon>Poales</taxon>
        <taxon>Poaceae</taxon>
        <taxon>PACMAD clade</taxon>
        <taxon>Arundinoideae</taxon>
        <taxon>Arundineae</taxon>
        <taxon>Arundo</taxon>
    </lineage>
</organism>
<reference evidence="1" key="1">
    <citation type="submission" date="2014-09" db="EMBL/GenBank/DDBJ databases">
        <authorList>
            <person name="Magalhaes I.L.F."/>
            <person name="Oliveira U."/>
            <person name="Santos F.R."/>
            <person name="Vidigal T.H.D.A."/>
            <person name="Brescovit A.D."/>
            <person name="Santos A.J."/>
        </authorList>
    </citation>
    <scope>NUCLEOTIDE SEQUENCE</scope>
    <source>
        <tissue evidence="1">Shoot tissue taken approximately 20 cm above the soil surface</tissue>
    </source>
</reference>
<name>A0A0A9FN37_ARUDO</name>
<accession>A0A0A9FN37</accession>
<sequence>MSSPPLSPSDSPPILVRSPAPLFSFFFGCLPHRPLTCLRLRWSALLP</sequence>
<proteinExistence type="predicted"/>
<dbReference type="AlphaFoldDB" id="A0A0A9FN37"/>